<evidence type="ECO:0000313" key="8">
    <source>
        <dbReference type="Proteomes" id="UP001230207"/>
    </source>
</evidence>
<dbReference type="InterPro" id="IPR036640">
    <property type="entry name" value="ABC1_TM_sf"/>
</dbReference>
<protein>
    <submittedName>
        <fullName evidence="7">Peptide/bleomycin uptake transporter</fullName>
    </submittedName>
</protein>
<keyword evidence="3 6" id="KW-0812">Transmembrane</keyword>
<name>A0ABU0BTK6_9HYPH</name>
<keyword evidence="8" id="KW-1185">Reference proteome</keyword>
<dbReference type="InterPro" id="IPR009248">
    <property type="entry name" value="SbmA_BacA"/>
</dbReference>
<evidence type="ECO:0000256" key="6">
    <source>
        <dbReference type="SAM" id="Phobius"/>
    </source>
</evidence>
<proteinExistence type="predicted"/>
<feature type="transmembrane region" description="Helical" evidence="6">
    <location>
        <begin position="139"/>
        <end position="163"/>
    </location>
</feature>
<organism evidence="7 8">
    <name type="scientific">Pararhizobium capsulatum DSM 1112</name>
    <dbReference type="NCBI Taxonomy" id="1121113"/>
    <lineage>
        <taxon>Bacteria</taxon>
        <taxon>Pseudomonadati</taxon>
        <taxon>Pseudomonadota</taxon>
        <taxon>Alphaproteobacteria</taxon>
        <taxon>Hyphomicrobiales</taxon>
        <taxon>Rhizobiaceae</taxon>
        <taxon>Rhizobium/Agrobacterium group</taxon>
        <taxon>Pararhizobium</taxon>
    </lineage>
</organism>
<reference evidence="7 8" key="1">
    <citation type="submission" date="2023-07" db="EMBL/GenBank/DDBJ databases">
        <title>Genomic Encyclopedia of Type Strains, Phase IV (KMG-IV): sequencing the most valuable type-strain genomes for metagenomic binning, comparative biology and taxonomic classification.</title>
        <authorList>
            <person name="Goeker M."/>
        </authorList>
    </citation>
    <scope>NUCLEOTIDE SEQUENCE [LARGE SCALE GENOMIC DNA]</scope>
    <source>
        <strain evidence="7 8">DSM 1112</strain>
    </source>
</reference>
<comment type="caution">
    <text evidence="7">The sequence shown here is derived from an EMBL/GenBank/DDBJ whole genome shotgun (WGS) entry which is preliminary data.</text>
</comment>
<dbReference type="Proteomes" id="UP001230207">
    <property type="component" value="Unassembled WGS sequence"/>
</dbReference>
<feature type="transmembrane region" description="Helical" evidence="6">
    <location>
        <begin position="249"/>
        <end position="268"/>
    </location>
</feature>
<evidence type="ECO:0000256" key="3">
    <source>
        <dbReference type="ARBA" id="ARBA00022692"/>
    </source>
</evidence>
<keyword evidence="2" id="KW-0813">Transport</keyword>
<feature type="transmembrane region" description="Helical" evidence="6">
    <location>
        <begin position="12"/>
        <end position="30"/>
    </location>
</feature>
<dbReference type="InterPro" id="IPR050835">
    <property type="entry name" value="ABC_transporter_sub-D"/>
</dbReference>
<feature type="transmembrane region" description="Helical" evidence="6">
    <location>
        <begin position="62"/>
        <end position="80"/>
    </location>
</feature>
<sequence>MFISFFPKPKLFFLSVIIWTLLAVFVWYGGARDFGALVGLPPLPEGTDPVVGVSVFWTPPFLWFYIYYMLMAGLFSAFWFTYSPHRWQGWSVLGSALVVFNTYFSVQVSVAINAWYGPFYDMIQRALARQAPIPTAADLYWGMTGFAGIAFVAITVGVLNLFFVSHYIFRWRTAMNEFYMSHWPKLRHIEGASQRVQEDTMRFSSTVESLGVNLVSSIMTLIAFLPVLFKFSTTVTELPVIGVVPHALVWAAICWSLFGTVFLALVGIKLPGLEFRNQRVEAAYRKELVYGEDHDDRADPITVAQLFANVRRNYFRLYFHYMYFNVARIFYLQADNLFGTFVLVPSIVAGKLTLGVMSQIQNVFGQVRESFQYLVNSWTTIVELLSIYKRLKAFEAAIYDEPLPAIEQRYLETRSEEDAKPV</sequence>
<gene>
    <name evidence="7" type="ORF">QO002_003431</name>
</gene>
<dbReference type="PANTHER" id="PTHR11384">
    <property type="entry name" value="ATP-BINDING CASSETTE, SUB-FAMILY D MEMBER"/>
    <property type="match status" value="1"/>
</dbReference>
<dbReference type="NCBIfam" id="NF009036">
    <property type="entry name" value="PRK12369.1"/>
    <property type="match status" value="1"/>
</dbReference>
<evidence type="ECO:0000256" key="4">
    <source>
        <dbReference type="ARBA" id="ARBA00022989"/>
    </source>
</evidence>
<keyword evidence="5 6" id="KW-0472">Membrane</keyword>
<comment type="subcellular location">
    <subcellularLocation>
        <location evidence="1">Cell membrane</location>
        <topology evidence="1">Multi-pass membrane protein</topology>
    </subcellularLocation>
</comment>
<dbReference type="RefSeq" id="WP_307231776.1">
    <property type="nucleotide sequence ID" value="NZ_JAUSVF010000001.1"/>
</dbReference>
<evidence type="ECO:0000256" key="2">
    <source>
        <dbReference type="ARBA" id="ARBA00022448"/>
    </source>
</evidence>
<feature type="transmembrane region" description="Helical" evidence="6">
    <location>
        <begin position="92"/>
        <end position="116"/>
    </location>
</feature>
<evidence type="ECO:0000256" key="5">
    <source>
        <dbReference type="ARBA" id="ARBA00023136"/>
    </source>
</evidence>
<accession>A0ABU0BTK6</accession>
<evidence type="ECO:0000313" key="7">
    <source>
        <dbReference type="EMBL" id="MDQ0321293.1"/>
    </source>
</evidence>
<dbReference type="Pfam" id="PF05992">
    <property type="entry name" value="SbmA_BacA"/>
    <property type="match status" value="1"/>
</dbReference>
<dbReference type="NCBIfam" id="NF008306">
    <property type="entry name" value="PRK11098.1"/>
    <property type="match status" value="1"/>
</dbReference>
<dbReference type="PANTHER" id="PTHR11384:SF59">
    <property type="entry name" value="LYSOSOMAL COBALAMIN TRANSPORTER ABCD4"/>
    <property type="match status" value="1"/>
</dbReference>
<dbReference type="SUPFAM" id="SSF90123">
    <property type="entry name" value="ABC transporter transmembrane region"/>
    <property type="match status" value="1"/>
</dbReference>
<dbReference type="EMBL" id="JAUSVF010000001">
    <property type="protein sequence ID" value="MDQ0321293.1"/>
    <property type="molecule type" value="Genomic_DNA"/>
</dbReference>
<feature type="transmembrane region" description="Helical" evidence="6">
    <location>
        <begin position="210"/>
        <end position="229"/>
    </location>
</feature>
<keyword evidence="4 6" id="KW-1133">Transmembrane helix</keyword>
<evidence type="ECO:0000256" key="1">
    <source>
        <dbReference type="ARBA" id="ARBA00004651"/>
    </source>
</evidence>